<dbReference type="Pfam" id="PF01451">
    <property type="entry name" value="LMWPc"/>
    <property type="match status" value="1"/>
</dbReference>
<protein>
    <recommendedName>
        <fullName evidence="2">protein-tyrosine-phosphatase</fullName>
        <ecNumber evidence="2">3.1.3.48</ecNumber>
    </recommendedName>
</protein>
<evidence type="ECO:0000313" key="9">
    <source>
        <dbReference type="Proteomes" id="UP000199228"/>
    </source>
</evidence>
<evidence type="ECO:0000256" key="3">
    <source>
        <dbReference type="ARBA" id="ARBA00022801"/>
    </source>
</evidence>
<dbReference type="GO" id="GO:0004725">
    <property type="term" value="F:protein tyrosine phosphatase activity"/>
    <property type="evidence" value="ECO:0007669"/>
    <property type="project" value="UniProtKB-EC"/>
</dbReference>
<dbReference type="OrthoDB" id="9784339at2"/>
<dbReference type="InterPro" id="IPR017867">
    <property type="entry name" value="Tyr_phospatase_low_mol_wt"/>
</dbReference>
<evidence type="ECO:0000256" key="6">
    <source>
        <dbReference type="PIRSR" id="PIRSR617867-1"/>
    </source>
</evidence>
<dbReference type="EC" id="3.1.3.48" evidence="2"/>
<dbReference type="InterPro" id="IPR036196">
    <property type="entry name" value="Ptyr_pPase_sf"/>
</dbReference>
<evidence type="ECO:0000256" key="2">
    <source>
        <dbReference type="ARBA" id="ARBA00013064"/>
    </source>
</evidence>
<dbReference type="InterPro" id="IPR023485">
    <property type="entry name" value="Ptyr_pPase"/>
</dbReference>
<evidence type="ECO:0000256" key="5">
    <source>
        <dbReference type="ARBA" id="ARBA00051722"/>
    </source>
</evidence>
<organism evidence="8 9">
    <name type="scientific">Eubacterium oxidoreducens</name>
    <dbReference type="NCBI Taxonomy" id="1732"/>
    <lineage>
        <taxon>Bacteria</taxon>
        <taxon>Bacillati</taxon>
        <taxon>Bacillota</taxon>
        <taxon>Clostridia</taxon>
        <taxon>Eubacteriales</taxon>
        <taxon>Eubacteriaceae</taxon>
        <taxon>Eubacterium</taxon>
    </lineage>
</organism>
<proteinExistence type="inferred from homology"/>
<gene>
    <name evidence="8" type="ORF">SAMN02910417_01547</name>
</gene>
<evidence type="ECO:0000313" key="8">
    <source>
        <dbReference type="EMBL" id="SDB20310.1"/>
    </source>
</evidence>
<dbReference type="PANTHER" id="PTHR11717">
    <property type="entry name" value="LOW MOLECULAR WEIGHT PROTEIN TYROSINE PHOSPHATASE"/>
    <property type="match status" value="1"/>
</dbReference>
<dbReference type="RefSeq" id="WP_090173810.1">
    <property type="nucleotide sequence ID" value="NZ_FMXR01000010.1"/>
</dbReference>
<dbReference type="PANTHER" id="PTHR11717:SF7">
    <property type="entry name" value="LOW MOLECULAR WEIGHT PHOSPHOTYROSINE PROTEIN PHOSPHATASE"/>
    <property type="match status" value="1"/>
</dbReference>
<feature type="active site" description="Nucleophile" evidence="6">
    <location>
        <position position="8"/>
    </location>
</feature>
<dbReference type="InterPro" id="IPR050438">
    <property type="entry name" value="LMW_PTPase"/>
</dbReference>
<dbReference type="SUPFAM" id="SSF52788">
    <property type="entry name" value="Phosphotyrosine protein phosphatases I"/>
    <property type="match status" value="1"/>
</dbReference>
<keyword evidence="9" id="KW-1185">Reference proteome</keyword>
<dbReference type="PRINTS" id="PR00719">
    <property type="entry name" value="LMWPTPASE"/>
</dbReference>
<reference evidence="8 9" key="1">
    <citation type="submission" date="2016-10" db="EMBL/GenBank/DDBJ databases">
        <authorList>
            <person name="de Groot N.N."/>
        </authorList>
    </citation>
    <scope>NUCLEOTIDE SEQUENCE [LARGE SCALE GENOMIC DNA]</scope>
    <source>
        <strain evidence="8 9">DSM 3217</strain>
    </source>
</reference>
<feature type="active site" description="Proton donor" evidence="6">
    <location>
        <position position="123"/>
    </location>
</feature>
<dbReference type="STRING" id="1732.SAMN02910417_01547"/>
<dbReference type="Gene3D" id="3.40.50.2300">
    <property type="match status" value="1"/>
</dbReference>
<dbReference type="EMBL" id="FMXR01000010">
    <property type="protein sequence ID" value="SDB20310.1"/>
    <property type="molecule type" value="Genomic_DNA"/>
</dbReference>
<evidence type="ECO:0000256" key="4">
    <source>
        <dbReference type="ARBA" id="ARBA00022912"/>
    </source>
</evidence>
<evidence type="ECO:0000256" key="1">
    <source>
        <dbReference type="ARBA" id="ARBA00011063"/>
    </source>
</evidence>
<dbReference type="Proteomes" id="UP000199228">
    <property type="component" value="Unassembled WGS sequence"/>
</dbReference>
<dbReference type="AlphaFoldDB" id="A0A1G6BI63"/>
<feature type="domain" description="Phosphotyrosine protein phosphatase I" evidence="7">
    <location>
        <begin position="2"/>
        <end position="147"/>
    </location>
</feature>
<dbReference type="SMART" id="SM00226">
    <property type="entry name" value="LMWPc"/>
    <property type="match status" value="1"/>
</dbReference>
<dbReference type="CDD" id="cd16343">
    <property type="entry name" value="LMWPTP"/>
    <property type="match status" value="1"/>
</dbReference>
<sequence length="153" mass="17396">MIKILFICHGNICRSTMAQFVFQHMVNEAGMADRFYIDSAATSTEEIGSGPHPGTVHVCNKEGVPVLPHKAKQVRRQDYDTYDLLIIMDEENRRGLSRIISKDKQGKVHKLMEYAGMDKNVADPWYTGDFETTYWDVSCGCKALMEELTKSEN</sequence>
<evidence type="ECO:0000259" key="7">
    <source>
        <dbReference type="SMART" id="SM00226"/>
    </source>
</evidence>
<comment type="catalytic activity">
    <reaction evidence="5">
        <text>O-phospho-L-tyrosyl-[protein] + H2O = L-tyrosyl-[protein] + phosphate</text>
        <dbReference type="Rhea" id="RHEA:10684"/>
        <dbReference type="Rhea" id="RHEA-COMP:10136"/>
        <dbReference type="Rhea" id="RHEA-COMP:20101"/>
        <dbReference type="ChEBI" id="CHEBI:15377"/>
        <dbReference type="ChEBI" id="CHEBI:43474"/>
        <dbReference type="ChEBI" id="CHEBI:46858"/>
        <dbReference type="ChEBI" id="CHEBI:61978"/>
        <dbReference type="EC" id="3.1.3.48"/>
    </reaction>
</comment>
<comment type="similarity">
    <text evidence="1">Belongs to the low molecular weight phosphotyrosine protein phosphatase family.</text>
</comment>
<keyword evidence="4" id="KW-0904">Protein phosphatase</keyword>
<name>A0A1G6BI63_EUBOX</name>
<feature type="active site" evidence="6">
    <location>
        <position position="14"/>
    </location>
</feature>
<keyword evidence="3" id="KW-0378">Hydrolase</keyword>
<accession>A0A1G6BI63</accession>